<organism evidence="2 3">
    <name type="scientific">Mugilogobius chulae</name>
    <name type="common">yellowstripe goby</name>
    <dbReference type="NCBI Taxonomy" id="88201"/>
    <lineage>
        <taxon>Eukaryota</taxon>
        <taxon>Metazoa</taxon>
        <taxon>Chordata</taxon>
        <taxon>Craniata</taxon>
        <taxon>Vertebrata</taxon>
        <taxon>Euteleostomi</taxon>
        <taxon>Actinopterygii</taxon>
        <taxon>Neopterygii</taxon>
        <taxon>Teleostei</taxon>
        <taxon>Neoteleostei</taxon>
        <taxon>Acanthomorphata</taxon>
        <taxon>Gobiaria</taxon>
        <taxon>Gobiiformes</taxon>
        <taxon>Gobioidei</taxon>
        <taxon>Gobiidae</taxon>
        <taxon>Gobionellinae</taxon>
        <taxon>Mugilogobius</taxon>
    </lineage>
</organism>
<evidence type="ECO:0008006" key="4">
    <source>
        <dbReference type="Google" id="ProtNLM"/>
    </source>
</evidence>
<dbReference type="EMBL" id="JBBPFD010000008">
    <property type="protein sequence ID" value="KAK7915391.1"/>
    <property type="molecule type" value="Genomic_DNA"/>
</dbReference>
<feature type="compositionally biased region" description="Polar residues" evidence="1">
    <location>
        <begin position="107"/>
        <end position="116"/>
    </location>
</feature>
<gene>
    <name evidence="2" type="ORF">WMY93_011152</name>
</gene>
<feature type="region of interest" description="Disordered" evidence="1">
    <location>
        <begin position="236"/>
        <end position="260"/>
    </location>
</feature>
<name>A0AAW0PCX6_9GOBI</name>
<dbReference type="Proteomes" id="UP001460270">
    <property type="component" value="Unassembled WGS sequence"/>
</dbReference>
<feature type="compositionally biased region" description="Low complexity" evidence="1">
    <location>
        <begin position="80"/>
        <end position="99"/>
    </location>
</feature>
<evidence type="ECO:0000313" key="3">
    <source>
        <dbReference type="Proteomes" id="UP001460270"/>
    </source>
</evidence>
<dbReference type="PANTHER" id="PTHR31025:SF29">
    <property type="entry name" value="SI:CH211-196P9.1"/>
    <property type="match status" value="1"/>
</dbReference>
<feature type="region of interest" description="Disordered" evidence="1">
    <location>
        <begin position="80"/>
        <end position="125"/>
    </location>
</feature>
<keyword evidence="3" id="KW-1185">Reference proteome</keyword>
<protein>
    <recommendedName>
        <fullName evidence="4">PB1 domain-containing protein</fullName>
    </recommendedName>
</protein>
<accession>A0AAW0PCX6</accession>
<sequence length="605" mass="68310">MFLKVRCQSTKKYVKFQSGCSYQDFIAEVKSKFGFPDSAELLILDETDTEIEEDVFVELVEANPDLCLKIEDRLLDKSLSSMDNSSTSSLTDTMSPSSDNEPWSPPRQKSSTQHSGAPSKEALEKDAAKEMVENALKGKPGGQDILEEYKSEKSLSHRSRRQLVNLIVSEMTERHGRMPSRKQKENYALGIITAFPSLRDPFSQKGYEHFYDAEKGTGYLAWRLKTLSRKVFKRPVKEASEAHEQGPKRRRTSDTSAGEQLSGDACREALSFLGHSTDVASVFQKMKSTLEYRQDLVRDSEQTTDVFKIFPRFLDVKGLVNQDFALLFGEETASRMLERWDTVFKPKIIMEARHLTETPDLSRLMAAAEKNGENENYWDSDMASLLLLLHLLPPTAGRRRVKISSSEAEKKLVHFLKSSSSLEEHLRDDKNSQPYIIAVGQTKSQINTFYVAVDKKPIPCQSTSSLGAFDELFKAHFVFNTSYDPSLVQFYNFIQTTIYNIDVKSTDESPRLPPLPKNTFPNGAKAERLWRDVWAGVTHMYHNVLPDLEEQGHFACNKAWRPSNMVGTIAECQPSSTGRQTDVGNGANYSASCQPRGILNGRKVV</sequence>
<reference evidence="3" key="1">
    <citation type="submission" date="2024-04" db="EMBL/GenBank/DDBJ databases">
        <title>Salinicola lusitanus LLJ914,a marine bacterium isolated from the Okinawa Trough.</title>
        <authorList>
            <person name="Li J."/>
        </authorList>
    </citation>
    <scope>NUCLEOTIDE SEQUENCE [LARGE SCALE GENOMIC DNA]</scope>
</reference>
<dbReference type="AlphaFoldDB" id="A0AAW0PCX6"/>
<evidence type="ECO:0000313" key="2">
    <source>
        <dbReference type="EMBL" id="KAK7915391.1"/>
    </source>
</evidence>
<comment type="caution">
    <text evidence="2">The sequence shown here is derived from an EMBL/GenBank/DDBJ whole genome shotgun (WGS) entry which is preliminary data.</text>
</comment>
<feature type="compositionally biased region" description="Basic and acidic residues" evidence="1">
    <location>
        <begin position="236"/>
        <end position="247"/>
    </location>
</feature>
<dbReference type="PANTHER" id="PTHR31025">
    <property type="entry name" value="SI:CH211-196P9.1-RELATED"/>
    <property type="match status" value="1"/>
</dbReference>
<evidence type="ECO:0000256" key="1">
    <source>
        <dbReference type="SAM" id="MobiDB-lite"/>
    </source>
</evidence>
<proteinExistence type="predicted"/>